<reference evidence="2 3" key="1">
    <citation type="journal article" date="2011" name="Science">
        <title>The ecoresponsive genome of Daphnia pulex.</title>
        <authorList>
            <person name="Colbourne J.K."/>
            <person name="Pfrender M.E."/>
            <person name="Gilbert D."/>
            <person name="Thomas W.K."/>
            <person name="Tucker A."/>
            <person name="Oakley T.H."/>
            <person name="Tokishita S."/>
            <person name="Aerts A."/>
            <person name="Arnold G.J."/>
            <person name="Basu M.K."/>
            <person name="Bauer D.J."/>
            <person name="Caceres C.E."/>
            <person name="Carmel L."/>
            <person name="Casola C."/>
            <person name="Choi J.H."/>
            <person name="Detter J.C."/>
            <person name="Dong Q."/>
            <person name="Dusheyko S."/>
            <person name="Eads B.D."/>
            <person name="Frohlich T."/>
            <person name="Geiler-Samerotte K.A."/>
            <person name="Gerlach D."/>
            <person name="Hatcher P."/>
            <person name="Jogdeo S."/>
            <person name="Krijgsveld J."/>
            <person name="Kriventseva E.V."/>
            <person name="Kultz D."/>
            <person name="Laforsch C."/>
            <person name="Lindquist E."/>
            <person name="Lopez J."/>
            <person name="Manak J.R."/>
            <person name="Muller J."/>
            <person name="Pangilinan J."/>
            <person name="Patwardhan R.P."/>
            <person name="Pitluck S."/>
            <person name="Pritham E.J."/>
            <person name="Rechtsteiner A."/>
            <person name="Rho M."/>
            <person name="Rogozin I.B."/>
            <person name="Sakarya O."/>
            <person name="Salamov A."/>
            <person name="Schaack S."/>
            <person name="Shapiro H."/>
            <person name="Shiga Y."/>
            <person name="Skalitzky C."/>
            <person name="Smith Z."/>
            <person name="Souvorov A."/>
            <person name="Sung W."/>
            <person name="Tang Z."/>
            <person name="Tsuchiya D."/>
            <person name="Tu H."/>
            <person name="Vos H."/>
            <person name="Wang M."/>
            <person name="Wolf Y.I."/>
            <person name="Yamagata H."/>
            <person name="Yamada T."/>
            <person name="Ye Y."/>
            <person name="Shaw J.R."/>
            <person name="Andrews J."/>
            <person name="Crease T.J."/>
            <person name="Tang H."/>
            <person name="Lucas S.M."/>
            <person name="Robertson H.M."/>
            <person name="Bork P."/>
            <person name="Koonin E.V."/>
            <person name="Zdobnov E.M."/>
            <person name="Grigoriev I.V."/>
            <person name="Lynch M."/>
            <person name="Boore J.L."/>
        </authorList>
    </citation>
    <scope>NUCLEOTIDE SEQUENCE [LARGE SCALE GENOMIC DNA]</scope>
</reference>
<dbReference type="KEGG" id="dpx:DAPPUDRAFT_229745"/>
<protein>
    <submittedName>
        <fullName evidence="2">Uncharacterized protein</fullName>
    </submittedName>
</protein>
<evidence type="ECO:0000313" key="2">
    <source>
        <dbReference type="EMBL" id="EFX64816.1"/>
    </source>
</evidence>
<keyword evidence="3" id="KW-1185">Reference proteome</keyword>
<feature type="region of interest" description="Disordered" evidence="1">
    <location>
        <begin position="1"/>
        <end position="47"/>
    </location>
</feature>
<accession>E9HTW7</accession>
<evidence type="ECO:0000256" key="1">
    <source>
        <dbReference type="SAM" id="MobiDB-lite"/>
    </source>
</evidence>
<dbReference type="InParanoid" id="E9HTW7"/>
<dbReference type="AlphaFoldDB" id="E9HTW7"/>
<name>E9HTW7_DAPPU</name>
<dbReference type="HOGENOM" id="CLU_1983795_0_0_1"/>
<organism evidence="2 3">
    <name type="scientific">Daphnia pulex</name>
    <name type="common">Water flea</name>
    <dbReference type="NCBI Taxonomy" id="6669"/>
    <lineage>
        <taxon>Eukaryota</taxon>
        <taxon>Metazoa</taxon>
        <taxon>Ecdysozoa</taxon>
        <taxon>Arthropoda</taxon>
        <taxon>Crustacea</taxon>
        <taxon>Branchiopoda</taxon>
        <taxon>Diplostraca</taxon>
        <taxon>Cladocera</taxon>
        <taxon>Anomopoda</taxon>
        <taxon>Daphniidae</taxon>
        <taxon>Daphnia</taxon>
    </lineage>
</organism>
<feature type="compositionally biased region" description="Polar residues" evidence="1">
    <location>
        <begin position="1"/>
        <end position="11"/>
    </location>
</feature>
<sequence>MTYFGIQTESPLTGARRSHKPDTFHRAANRQSPYPKRGRTWGRGSDRHVSHCNIVGHDKKDCGNKQSGLPRHSENEYYSNFKAKDKGNVADQSSNAVPESSYIAGLTLFDSRLLPRFGRNATHHFT</sequence>
<proteinExistence type="predicted"/>
<gene>
    <name evidence="2" type="ORF">DAPPUDRAFT_229745</name>
</gene>
<dbReference type="Proteomes" id="UP000000305">
    <property type="component" value="Unassembled WGS sequence"/>
</dbReference>
<evidence type="ECO:0000313" key="3">
    <source>
        <dbReference type="Proteomes" id="UP000000305"/>
    </source>
</evidence>
<dbReference type="EMBL" id="GL732787">
    <property type="protein sequence ID" value="EFX64816.1"/>
    <property type="molecule type" value="Genomic_DNA"/>
</dbReference>